<dbReference type="Proteomes" id="UP001428341">
    <property type="component" value="Unassembled WGS sequence"/>
</dbReference>
<organism evidence="3 4">
    <name type="scientific">Citrus x changshan-huyou</name>
    <dbReference type="NCBI Taxonomy" id="2935761"/>
    <lineage>
        <taxon>Eukaryota</taxon>
        <taxon>Viridiplantae</taxon>
        <taxon>Streptophyta</taxon>
        <taxon>Embryophyta</taxon>
        <taxon>Tracheophyta</taxon>
        <taxon>Spermatophyta</taxon>
        <taxon>Magnoliopsida</taxon>
        <taxon>eudicotyledons</taxon>
        <taxon>Gunneridae</taxon>
        <taxon>Pentapetalae</taxon>
        <taxon>rosids</taxon>
        <taxon>malvids</taxon>
        <taxon>Sapindales</taxon>
        <taxon>Rutaceae</taxon>
        <taxon>Aurantioideae</taxon>
        <taxon>Citrus</taxon>
    </lineage>
</organism>
<dbReference type="PANTHER" id="PTHR43383">
    <property type="entry name" value="NODULIN 6"/>
    <property type="match status" value="1"/>
</dbReference>
<dbReference type="SUPFAM" id="SSF56672">
    <property type="entry name" value="DNA/RNA polymerases"/>
    <property type="match status" value="1"/>
</dbReference>
<evidence type="ECO:0000259" key="2">
    <source>
        <dbReference type="Pfam" id="PF07727"/>
    </source>
</evidence>
<dbReference type="AlphaFoldDB" id="A0AAP0MIZ6"/>
<feature type="region of interest" description="Disordered" evidence="1">
    <location>
        <begin position="217"/>
        <end position="239"/>
    </location>
</feature>
<dbReference type="InterPro" id="IPR013103">
    <property type="entry name" value="RVT_2"/>
</dbReference>
<dbReference type="Pfam" id="PF07727">
    <property type="entry name" value="RVT_2"/>
    <property type="match status" value="1"/>
</dbReference>
<proteinExistence type="predicted"/>
<feature type="region of interest" description="Disordered" evidence="1">
    <location>
        <begin position="258"/>
        <end position="289"/>
    </location>
</feature>
<comment type="caution">
    <text evidence="3">The sequence shown here is derived from an EMBL/GenBank/DDBJ whole genome shotgun (WGS) entry which is preliminary data.</text>
</comment>
<dbReference type="EMBL" id="JBCGBO010000003">
    <property type="protein sequence ID" value="KAK9214323.1"/>
    <property type="molecule type" value="Genomic_DNA"/>
</dbReference>
<feature type="compositionally biased region" description="Polar residues" evidence="1">
    <location>
        <begin position="264"/>
        <end position="287"/>
    </location>
</feature>
<evidence type="ECO:0000313" key="4">
    <source>
        <dbReference type="Proteomes" id="UP001428341"/>
    </source>
</evidence>
<feature type="domain" description="Reverse transcriptase Ty1/copia-type" evidence="2">
    <location>
        <begin position="420"/>
        <end position="616"/>
    </location>
</feature>
<keyword evidence="4" id="KW-1185">Reference proteome</keyword>
<accession>A0AAP0MIZ6</accession>
<dbReference type="PANTHER" id="PTHR43383:SF2">
    <property type="entry name" value="AMIDOHYDROLASE 2 FAMILY PROTEIN"/>
    <property type="match status" value="1"/>
</dbReference>
<protein>
    <recommendedName>
        <fullName evidence="2">Reverse transcriptase Ty1/copia-type domain-containing protein</fullName>
    </recommendedName>
</protein>
<name>A0AAP0MIZ6_9ROSI</name>
<evidence type="ECO:0000313" key="3">
    <source>
        <dbReference type="EMBL" id="KAK9214323.1"/>
    </source>
</evidence>
<evidence type="ECO:0000256" key="1">
    <source>
        <dbReference type="SAM" id="MobiDB-lite"/>
    </source>
</evidence>
<gene>
    <name evidence="3" type="ORF">WN944_006312</name>
</gene>
<reference evidence="3 4" key="1">
    <citation type="submission" date="2024-05" db="EMBL/GenBank/DDBJ databases">
        <title>Haplotype-resolved chromosome-level genome assembly of Huyou (Citrus changshanensis).</title>
        <authorList>
            <person name="Miao C."/>
            <person name="Chen W."/>
            <person name="Wu Y."/>
            <person name="Wang L."/>
            <person name="Zhao S."/>
            <person name="Grierson D."/>
            <person name="Xu C."/>
            <person name="Chen K."/>
        </authorList>
    </citation>
    <scope>NUCLEOTIDE SEQUENCE [LARGE SCALE GENOMIC DNA]</scope>
    <source>
        <strain evidence="3">01-14</strain>
        <tissue evidence="3">Leaf</tissue>
    </source>
</reference>
<dbReference type="InterPro" id="IPR043502">
    <property type="entry name" value="DNA/RNA_pol_sf"/>
</dbReference>
<sequence>MNLCDEWVIRLVALESMTEYLEKCSQQTPQLHNFFSVELAIVEFLLELVAFHEFSSIVLAYVKASFCRLNQFGTNTSSTFVDQFTTSFEDISRQKVKIADGTLSSVVGKWCIPISKNLSLDYALHDMRTGKVIGTNKEIDGLYYFESESASSSNLSYTHLSSSNSSSNQEIKLWCKKNTFFFPKTSLQGETRHDKDEDLFWYTLDVVNSNTHKSLFPSVSEDSSQPMAPNESLFPSVLEDSSQPMAPNIYLNVPEPQEHISSEMPKSSSSTVDHPNPNKSQPLSSPIKTPFECVQDRDYELKVYSRRNKIQPPQLHQSPLPSAKNLENKGNSFVPNLQKNLDSVEFSDLDLLIAQRKGVRSCTLHPISNFVSYHRLYSSFKAFVTGLLSSDSVRRNIHEALMIPKWREVVYEEMRALQKNEAWQLVNHPPEKKPVGCKWVFTTKHKADGTVERYKARLVAKGFTQTYGINYQETIAPVAKMNSIRVFFSLAANLDWDLEQLDVKNAFLHGDLEDEVYMELPPGFEDIFGKKKVCKLKKSLYGLKQSPRPWFEKFTKAIRRYDYTQSQADHTMFFKHTGEEKIVIMIVYVDDIIVTENDRDEIRRLKECWPKSLRLKIWGI</sequence>